<dbReference type="PRINTS" id="PR00891">
    <property type="entry name" value="RABGDIREP"/>
</dbReference>
<dbReference type="Proteomes" id="UP000308652">
    <property type="component" value="Unassembled WGS sequence"/>
</dbReference>
<dbReference type="InterPro" id="IPR018203">
    <property type="entry name" value="GDP_dissociation_inhibitor"/>
</dbReference>
<dbReference type="PANTHER" id="PTHR11787">
    <property type="entry name" value="RAB GDP-DISSOCIATION INHIBITOR"/>
    <property type="match status" value="1"/>
</dbReference>
<accession>A0A5C3MDE3</accession>
<dbReference type="Pfam" id="PF00996">
    <property type="entry name" value="GDI"/>
    <property type="match status" value="1"/>
</dbReference>
<dbReference type="GO" id="GO:0016192">
    <property type="term" value="P:vesicle-mediated transport"/>
    <property type="evidence" value="ECO:0007669"/>
    <property type="project" value="TreeGrafter"/>
</dbReference>
<dbReference type="Gene3D" id="3.30.519.10">
    <property type="entry name" value="Guanine Nucleotide Dissociation Inhibitor, domain 2"/>
    <property type="match status" value="1"/>
</dbReference>
<dbReference type="AlphaFoldDB" id="A0A5C3MDE3"/>
<dbReference type="PANTHER" id="PTHR11787:SF4">
    <property type="entry name" value="CHM, RAB ESCORT PROTEIN 1"/>
    <property type="match status" value="1"/>
</dbReference>
<comment type="similarity">
    <text evidence="1">Belongs to the Rab GDI family.</text>
</comment>
<evidence type="ECO:0000256" key="1">
    <source>
        <dbReference type="ARBA" id="ARBA00005593"/>
    </source>
</evidence>
<dbReference type="GO" id="GO:0005092">
    <property type="term" value="F:GDP-dissociation inhibitor activity"/>
    <property type="evidence" value="ECO:0007669"/>
    <property type="project" value="InterPro"/>
</dbReference>
<evidence type="ECO:0000313" key="4">
    <source>
        <dbReference type="Proteomes" id="UP000308652"/>
    </source>
</evidence>
<proteinExistence type="inferred from homology"/>
<dbReference type="Gene3D" id="1.10.405.10">
    <property type="entry name" value="Guanine Nucleotide Dissociation Inhibitor, domain 1"/>
    <property type="match status" value="1"/>
</dbReference>
<dbReference type="SUPFAM" id="SSF54373">
    <property type="entry name" value="FAD-linked reductases, C-terminal domain"/>
    <property type="match status" value="1"/>
</dbReference>
<feature type="compositionally biased region" description="Acidic residues" evidence="2">
    <location>
        <begin position="356"/>
        <end position="368"/>
    </location>
</feature>
<feature type="region of interest" description="Disordered" evidence="2">
    <location>
        <begin position="518"/>
        <end position="549"/>
    </location>
</feature>
<dbReference type="STRING" id="68775.A0A5C3MDE3"/>
<sequence length="549" mass="59418">MEDGNFDVIIIGTGLTESITAAALSKAGFKVAHLDENPYYGGNEASLSLEELAQWACKHSSSSEPVARFTSVTRSADIPSYARQYSICLCPSVIPSIGPFISALVASGVSKYTGFRLLESAAVYDSSGTLKNVPGSKEDVFKNKDISLIEKRRLMRFLTFSAGDFEDTKELEGSQQLPFLQFLQEVFSLSEEISSVIAYSLAYCVSVDDATLPALQRLRRYMHSIGRYGPSPFLVGHYGGIGDIAQGFCRAAAVSGGVYILGRKILSVTPQDSSPSTDNSVHDTSLPGYTITLDDFPEPLTCKIIISSTSNIHPDLISDSQPTGAMQDVDLNTTSVARCIAIIDKPISFAAVPSTDDAEDIESNDESTESSRRASGRDMDTAVLVFPPSSLPRGSRTSAATVLLNGEGSLSAPKGKWILYIGLPVLSSTTVKPEDILRPYLDAVLTLAHDAEHPPKPLFTTFYMENPSRATQSPDVDSSSYLVVPQADISALPDRPDIMTEHAETVFQMAVRMLRRETSSAMGDGDVESSLKQDFWPPLPDDEAESQEW</sequence>
<dbReference type="SUPFAM" id="SSF51905">
    <property type="entry name" value="FAD/NAD(P)-binding domain"/>
    <property type="match status" value="1"/>
</dbReference>
<dbReference type="InterPro" id="IPR036188">
    <property type="entry name" value="FAD/NAD-bd_sf"/>
</dbReference>
<feature type="compositionally biased region" description="Basic and acidic residues" evidence="2">
    <location>
        <begin position="369"/>
        <end position="378"/>
    </location>
</feature>
<protein>
    <submittedName>
        <fullName evidence="3">GDP dissociation inhibitor-domain-containing protein</fullName>
    </submittedName>
</protein>
<keyword evidence="4" id="KW-1185">Reference proteome</keyword>
<dbReference type="GO" id="GO:0007264">
    <property type="term" value="P:small GTPase-mediated signal transduction"/>
    <property type="evidence" value="ECO:0007669"/>
    <property type="project" value="InterPro"/>
</dbReference>
<dbReference type="Gene3D" id="3.50.50.60">
    <property type="entry name" value="FAD/NAD(P)-binding domain"/>
    <property type="match status" value="1"/>
</dbReference>
<feature type="region of interest" description="Disordered" evidence="2">
    <location>
        <begin position="354"/>
        <end position="378"/>
    </location>
</feature>
<name>A0A5C3MDE3_9AGAR</name>
<dbReference type="GO" id="GO:0005968">
    <property type="term" value="C:Rab-protein geranylgeranyltransferase complex"/>
    <property type="evidence" value="ECO:0007669"/>
    <property type="project" value="TreeGrafter"/>
</dbReference>
<organism evidence="3 4">
    <name type="scientific">Crucibulum laeve</name>
    <dbReference type="NCBI Taxonomy" id="68775"/>
    <lineage>
        <taxon>Eukaryota</taxon>
        <taxon>Fungi</taxon>
        <taxon>Dikarya</taxon>
        <taxon>Basidiomycota</taxon>
        <taxon>Agaricomycotina</taxon>
        <taxon>Agaricomycetes</taxon>
        <taxon>Agaricomycetidae</taxon>
        <taxon>Agaricales</taxon>
        <taxon>Agaricineae</taxon>
        <taxon>Nidulariaceae</taxon>
        <taxon>Crucibulum</taxon>
    </lineage>
</organism>
<evidence type="ECO:0000313" key="3">
    <source>
        <dbReference type="EMBL" id="TFK43332.1"/>
    </source>
</evidence>
<dbReference type="GO" id="GO:0005634">
    <property type="term" value="C:nucleus"/>
    <property type="evidence" value="ECO:0007669"/>
    <property type="project" value="TreeGrafter"/>
</dbReference>
<dbReference type="OrthoDB" id="9446342at2759"/>
<feature type="compositionally biased region" description="Acidic residues" evidence="2">
    <location>
        <begin position="540"/>
        <end position="549"/>
    </location>
</feature>
<reference evidence="3 4" key="1">
    <citation type="journal article" date="2019" name="Nat. Ecol. Evol.">
        <title>Megaphylogeny resolves global patterns of mushroom evolution.</title>
        <authorList>
            <person name="Varga T."/>
            <person name="Krizsan K."/>
            <person name="Foldi C."/>
            <person name="Dima B."/>
            <person name="Sanchez-Garcia M."/>
            <person name="Sanchez-Ramirez S."/>
            <person name="Szollosi G.J."/>
            <person name="Szarkandi J.G."/>
            <person name="Papp V."/>
            <person name="Albert L."/>
            <person name="Andreopoulos W."/>
            <person name="Angelini C."/>
            <person name="Antonin V."/>
            <person name="Barry K.W."/>
            <person name="Bougher N.L."/>
            <person name="Buchanan P."/>
            <person name="Buyck B."/>
            <person name="Bense V."/>
            <person name="Catcheside P."/>
            <person name="Chovatia M."/>
            <person name="Cooper J."/>
            <person name="Damon W."/>
            <person name="Desjardin D."/>
            <person name="Finy P."/>
            <person name="Geml J."/>
            <person name="Haridas S."/>
            <person name="Hughes K."/>
            <person name="Justo A."/>
            <person name="Karasinski D."/>
            <person name="Kautmanova I."/>
            <person name="Kiss B."/>
            <person name="Kocsube S."/>
            <person name="Kotiranta H."/>
            <person name="LaButti K.M."/>
            <person name="Lechner B.E."/>
            <person name="Liimatainen K."/>
            <person name="Lipzen A."/>
            <person name="Lukacs Z."/>
            <person name="Mihaltcheva S."/>
            <person name="Morgado L.N."/>
            <person name="Niskanen T."/>
            <person name="Noordeloos M.E."/>
            <person name="Ohm R.A."/>
            <person name="Ortiz-Santana B."/>
            <person name="Ovrebo C."/>
            <person name="Racz N."/>
            <person name="Riley R."/>
            <person name="Savchenko A."/>
            <person name="Shiryaev A."/>
            <person name="Soop K."/>
            <person name="Spirin V."/>
            <person name="Szebenyi C."/>
            <person name="Tomsovsky M."/>
            <person name="Tulloss R.E."/>
            <person name="Uehling J."/>
            <person name="Grigoriev I.V."/>
            <person name="Vagvolgyi C."/>
            <person name="Papp T."/>
            <person name="Martin F.M."/>
            <person name="Miettinen O."/>
            <person name="Hibbett D.S."/>
            <person name="Nagy L.G."/>
        </authorList>
    </citation>
    <scope>NUCLEOTIDE SEQUENCE [LARGE SCALE GENOMIC DNA]</scope>
    <source>
        <strain evidence="3 4">CBS 166.37</strain>
    </source>
</reference>
<dbReference type="GO" id="GO:0005829">
    <property type="term" value="C:cytosol"/>
    <property type="evidence" value="ECO:0007669"/>
    <property type="project" value="TreeGrafter"/>
</dbReference>
<dbReference type="FunFam" id="1.10.405.10:FF:000003">
    <property type="entry name" value="Rab proteins geranylgeranyltransferase component A"/>
    <property type="match status" value="1"/>
</dbReference>
<dbReference type="EMBL" id="ML213591">
    <property type="protein sequence ID" value="TFK43332.1"/>
    <property type="molecule type" value="Genomic_DNA"/>
</dbReference>
<gene>
    <name evidence="3" type="ORF">BDQ12DRAFT_731364</name>
</gene>
<evidence type="ECO:0000256" key="2">
    <source>
        <dbReference type="SAM" id="MobiDB-lite"/>
    </source>
</evidence>